<protein>
    <submittedName>
        <fullName evidence="1">Uncharacterized protein</fullName>
    </submittedName>
</protein>
<evidence type="ECO:0000313" key="2">
    <source>
        <dbReference type="Proteomes" id="UP000636960"/>
    </source>
</evidence>
<proteinExistence type="predicted"/>
<keyword evidence="2" id="KW-1185">Reference proteome</keyword>
<evidence type="ECO:0000313" key="1">
    <source>
        <dbReference type="EMBL" id="GIE98818.1"/>
    </source>
</evidence>
<dbReference type="CDD" id="cd05403">
    <property type="entry name" value="NT_KNTase_like"/>
    <property type="match status" value="1"/>
</dbReference>
<dbReference type="AlphaFoldDB" id="A0A919K212"/>
<dbReference type="EMBL" id="BOMV01000065">
    <property type="protein sequence ID" value="GIE98818.1"/>
    <property type="molecule type" value="Genomic_DNA"/>
</dbReference>
<dbReference type="RefSeq" id="WP_203785821.1">
    <property type="nucleotide sequence ID" value="NZ_BOMV01000065.1"/>
</dbReference>
<name>A0A919K212_9ACTN</name>
<reference evidence="1" key="1">
    <citation type="submission" date="2021-01" db="EMBL/GenBank/DDBJ databases">
        <title>Whole genome shotgun sequence of Actinoplanes rishiriensis NBRC 108556.</title>
        <authorList>
            <person name="Komaki H."/>
            <person name="Tamura T."/>
        </authorList>
    </citation>
    <scope>NUCLEOTIDE SEQUENCE</scope>
    <source>
        <strain evidence="1">NBRC 108556</strain>
    </source>
</reference>
<dbReference type="SUPFAM" id="SSF81301">
    <property type="entry name" value="Nucleotidyltransferase"/>
    <property type="match status" value="1"/>
</dbReference>
<sequence>MTAPSPRWRELIEERLDEAVAVLGRVPGVHGLIVGGSVGRGEPWPMSDIDLLPVFTDGIVDLERQQAGLVDWWAASGRAQNLDMGRLAFTAAEIRAALASGPGWLVERFDDVRWFHGIDKAYGGRAANAGDALTTSFAGWIGAMRFDPVVVAARLDRWRGQARDAFDRASGAADPAVATWWLRESARALRMVLLESWGERLGSMGREWTRFERMASRHDGVAVAARIAVLAGADAAGAPDRARTAPAWLRERIDLALGARTAVGEDVSAAQNARDQLAAFTVHVVRHHPHLAGPWTGTPNPELAAHLAELGELLEMQPFRPL</sequence>
<gene>
    <name evidence="1" type="ORF">Ari01nite_62830</name>
</gene>
<comment type="caution">
    <text evidence="1">The sequence shown here is derived from an EMBL/GenBank/DDBJ whole genome shotgun (WGS) entry which is preliminary data.</text>
</comment>
<dbReference type="InterPro" id="IPR043519">
    <property type="entry name" value="NT_sf"/>
</dbReference>
<dbReference type="Gene3D" id="3.30.460.10">
    <property type="entry name" value="Beta Polymerase, domain 2"/>
    <property type="match status" value="1"/>
</dbReference>
<dbReference type="Proteomes" id="UP000636960">
    <property type="component" value="Unassembled WGS sequence"/>
</dbReference>
<organism evidence="1 2">
    <name type="scientific">Paractinoplanes rishiriensis</name>
    <dbReference type="NCBI Taxonomy" id="1050105"/>
    <lineage>
        <taxon>Bacteria</taxon>
        <taxon>Bacillati</taxon>
        <taxon>Actinomycetota</taxon>
        <taxon>Actinomycetes</taxon>
        <taxon>Micromonosporales</taxon>
        <taxon>Micromonosporaceae</taxon>
        <taxon>Paractinoplanes</taxon>
    </lineage>
</organism>
<accession>A0A919K212</accession>